<dbReference type="PANTHER" id="PTHR34300:SF2">
    <property type="entry name" value="QUEUOSINE PRECURSOR TRANSPORTER-RELATED"/>
    <property type="match status" value="1"/>
</dbReference>
<dbReference type="EMBL" id="CAEZUF010000007">
    <property type="protein sequence ID" value="CAB4585299.1"/>
    <property type="molecule type" value="Genomic_DNA"/>
</dbReference>
<evidence type="ECO:0000313" key="2">
    <source>
        <dbReference type="EMBL" id="CAB4585299.1"/>
    </source>
</evidence>
<dbReference type="NCBIfam" id="TIGR00697">
    <property type="entry name" value="queuosine precursor transporter"/>
    <property type="match status" value="1"/>
</dbReference>
<evidence type="ECO:0000256" key="1">
    <source>
        <dbReference type="SAM" id="Phobius"/>
    </source>
</evidence>
<dbReference type="Pfam" id="PF02592">
    <property type="entry name" value="Vut_1"/>
    <property type="match status" value="1"/>
</dbReference>
<accession>A0A6J7JKD8</accession>
<evidence type="ECO:0000313" key="5">
    <source>
        <dbReference type="EMBL" id="CAB4943513.1"/>
    </source>
</evidence>
<gene>
    <name evidence="2" type="ORF">UFOPK1791_00179</name>
    <name evidence="3" type="ORF">UFOPK2802_00667</name>
    <name evidence="4" type="ORF">UFOPK3083_00766</name>
    <name evidence="5" type="ORF">UFOPK3783_00449</name>
    <name evidence="6" type="ORF">UFOPK4113_00658</name>
    <name evidence="7" type="ORF">UFOPK4355_00045</name>
</gene>
<evidence type="ECO:0000313" key="3">
    <source>
        <dbReference type="EMBL" id="CAB4742903.1"/>
    </source>
</evidence>
<dbReference type="PANTHER" id="PTHR34300">
    <property type="entry name" value="QUEUOSINE PRECURSOR TRANSPORTER-RELATED"/>
    <property type="match status" value="1"/>
</dbReference>
<dbReference type="EMBL" id="CAFBNI010000034">
    <property type="protein sequence ID" value="CAB4943513.1"/>
    <property type="molecule type" value="Genomic_DNA"/>
</dbReference>
<evidence type="ECO:0000313" key="6">
    <source>
        <dbReference type="EMBL" id="CAB5018098.1"/>
    </source>
</evidence>
<keyword evidence="1" id="KW-0472">Membrane</keyword>
<feature type="transmembrane region" description="Helical" evidence="1">
    <location>
        <begin position="21"/>
        <end position="40"/>
    </location>
</feature>
<reference evidence="5" key="1">
    <citation type="submission" date="2020-05" db="EMBL/GenBank/DDBJ databases">
        <authorList>
            <person name="Chiriac C."/>
            <person name="Salcher M."/>
            <person name="Ghai R."/>
            <person name="Kavagutti S V."/>
        </authorList>
    </citation>
    <scope>NUCLEOTIDE SEQUENCE</scope>
</reference>
<name>A0A6J7JKD8_9ZZZZ</name>
<dbReference type="HAMAP" id="MF_02088">
    <property type="entry name" value="Q_prec_transport"/>
    <property type="match status" value="1"/>
</dbReference>
<evidence type="ECO:0000313" key="7">
    <source>
        <dbReference type="EMBL" id="CAB5057840.1"/>
    </source>
</evidence>
<dbReference type="EMBL" id="CAEZYX010000058">
    <property type="protein sequence ID" value="CAB4742903.1"/>
    <property type="molecule type" value="Genomic_DNA"/>
</dbReference>
<dbReference type="InterPro" id="IPR003744">
    <property type="entry name" value="YhhQ"/>
</dbReference>
<dbReference type="EMBL" id="CAFBPL010000075">
    <property type="protein sequence ID" value="CAB5018098.1"/>
    <property type="molecule type" value="Genomic_DNA"/>
</dbReference>
<sequence>MSINETKEAVGVRYAKSTQSLYPFFAAAFCGLLLISNIGATKLIHFGPIITDGGAFLFPLVYIVGDVLTEVYGFKAARKVIFMGFAMAVLAAITFYLVQISPAADGWENQSAFESILGFVPRIVLASVCGFLIGQLLNSWSLALIKGYTKERKLWVRLIGSTVIGELADTIVFCTIAFYGIITGKDFLNYVVVGYVYKTLLEVILLPVTYPTIAYVKRKEPTYIS</sequence>
<protein>
    <submittedName>
        <fullName evidence="5">Unannotated protein</fullName>
    </submittedName>
</protein>
<organism evidence="5">
    <name type="scientific">freshwater metagenome</name>
    <dbReference type="NCBI Taxonomy" id="449393"/>
    <lineage>
        <taxon>unclassified sequences</taxon>
        <taxon>metagenomes</taxon>
        <taxon>ecological metagenomes</taxon>
    </lineage>
</organism>
<keyword evidence="1" id="KW-0812">Transmembrane</keyword>
<dbReference type="AlphaFoldDB" id="A0A6J7JKD8"/>
<evidence type="ECO:0000313" key="4">
    <source>
        <dbReference type="EMBL" id="CAB4808597.1"/>
    </source>
</evidence>
<feature type="transmembrane region" description="Helical" evidence="1">
    <location>
        <begin position="119"/>
        <end position="142"/>
    </location>
</feature>
<dbReference type="EMBL" id="CAFAAT010000085">
    <property type="protein sequence ID" value="CAB4808597.1"/>
    <property type="molecule type" value="Genomic_DNA"/>
</dbReference>
<feature type="transmembrane region" description="Helical" evidence="1">
    <location>
        <begin position="154"/>
        <end position="181"/>
    </location>
</feature>
<feature type="transmembrane region" description="Helical" evidence="1">
    <location>
        <begin position="187"/>
        <end position="210"/>
    </location>
</feature>
<feature type="transmembrane region" description="Helical" evidence="1">
    <location>
        <begin position="80"/>
        <end position="99"/>
    </location>
</feature>
<proteinExistence type="inferred from homology"/>
<keyword evidence="1" id="KW-1133">Transmembrane helix</keyword>
<dbReference type="EMBL" id="CAFBQT010000002">
    <property type="protein sequence ID" value="CAB5057840.1"/>
    <property type="molecule type" value="Genomic_DNA"/>
</dbReference>
<feature type="transmembrane region" description="Helical" evidence="1">
    <location>
        <begin position="46"/>
        <end position="68"/>
    </location>
</feature>